<name>A0AAE8MWT5_9PEZI</name>
<proteinExistence type="predicted"/>
<gene>
    <name evidence="1" type="ORF">DNG_04839</name>
</gene>
<evidence type="ECO:0000313" key="2">
    <source>
        <dbReference type="Proteomes" id="UP001187682"/>
    </source>
</evidence>
<protein>
    <submittedName>
        <fullName evidence="1">Uncharacterized protein</fullName>
    </submittedName>
</protein>
<dbReference type="EMBL" id="ONZQ02000006">
    <property type="protein sequence ID" value="SPO02166.1"/>
    <property type="molecule type" value="Genomic_DNA"/>
</dbReference>
<keyword evidence="2" id="KW-1185">Reference proteome</keyword>
<dbReference type="AlphaFoldDB" id="A0AAE8MWT5"/>
<dbReference type="Proteomes" id="UP001187682">
    <property type="component" value="Unassembled WGS sequence"/>
</dbReference>
<reference evidence="1" key="1">
    <citation type="submission" date="2018-03" db="EMBL/GenBank/DDBJ databases">
        <authorList>
            <person name="Guldener U."/>
        </authorList>
    </citation>
    <scope>NUCLEOTIDE SEQUENCE</scope>
</reference>
<accession>A0AAE8MWT5</accession>
<evidence type="ECO:0000313" key="1">
    <source>
        <dbReference type="EMBL" id="SPO02166.1"/>
    </source>
</evidence>
<sequence length="34" mass="3840">MATWLILLEDDRSSTIDLTGTGTGRDLFLDREDL</sequence>
<comment type="caution">
    <text evidence="1">The sequence shown here is derived from an EMBL/GenBank/DDBJ whole genome shotgun (WGS) entry which is preliminary data.</text>
</comment>
<organism evidence="1 2">
    <name type="scientific">Cephalotrichum gorgonifer</name>
    <dbReference type="NCBI Taxonomy" id="2041049"/>
    <lineage>
        <taxon>Eukaryota</taxon>
        <taxon>Fungi</taxon>
        <taxon>Dikarya</taxon>
        <taxon>Ascomycota</taxon>
        <taxon>Pezizomycotina</taxon>
        <taxon>Sordariomycetes</taxon>
        <taxon>Hypocreomycetidae</taxon>
        <taxon>Microascales</taxon>
        <taxon>Microascaceae</taxon>
        <taxon>Cephalotrichum</taxon>
    </lineage>
</organism>